<dbReference type="GO" id="GO:0003677">
    <property type="term" value="F:DNA binding"/>
    <property type="evidence" value="ECO:0007669"/>
    <property type="project" value="InterPro"/>
</dbReference>
<dbReference type="STRING" id="1123382.SAMN02745221_01666"/>
<evidence type="ECO:0000259" key="1">
    <source>
        <dbReference type="SMART" id="SM01321"/>
    </source>
</evidence>
<dbReference type="NCBIfam" id="NF047646">
    <property type="entry name" value="REP_Tyr_transpos"/>
    <property type="match status" value="1"/>
</dbReference>
<dbReference type="SMART" id="SM01321">
    <property type="entry name" value="Y1_Tnp"/>
    <property type="match status" value="1"/>
</dbReference>
<dbReference type="InterPro" id="IPR002686">
    <property type="entry name" value="Transposase_17"/>
</dbReference>
<dbReference type="InterPro" id="IPR036515">
    <property type="entry name" value="Transposase_17_sf"/>
</dbReference>
<dbReference type="SUPFAM" id="SSF143422">
    <property type="entry name" value="Transposase IS200-like"/>
    <property type="match status" value="1"/>
</dbReference>
<protein>
    <submittedName>
        <fullName evidence="2">REP element-mobilizing transposase RayT</fullName>
    </submittedName>
</protein>
<dbReference type="Proteomes" id="UP000242329">
    <property type="component" value="Unassembled WGS sequence"/>
</dbReference>
<dbReference type="OrthoDB" id="9788881at2"/>
<dbReference type="Gene3D" id="3.30.70.1290">
    <property type="entry name" value="Transposase IS200-like"/>
    <property type="match status" value="1"/>
</dbReference>
<accession>A0A1M5Q5T6</accession>
<dbReference type="PANTHER" id="PTHR34322:SF2">
    <property type="entry name" value="TRANSPOSASE IS200-LIKE DOMAIN-CONTAINING PROTEIN"/>
    <property type="match status" value="1"/>
</dbReference>
<dbReference type="PANTHER" id="PTHR34322">
    <property type="entry name" value="TRANSPOSASE, Y1_TNP DOMAIN-CONTAINING"/>
    <property type="match status" value="1"/>
</dbReference>
<proteinExistence type="predicted"/>
<organism evidence="2 3">
    <name type="scientific">Thermosyntropha lipolytica DSM 11003</name>
    <dbReference type="NCBI Taxonomy" id="1123382"/>
    <lineage>
        <taxon>Bacteria</taxon>
        <taxon>Bacillati</taxon>
        <taxon>Bacillota</taxon>
        <taxon>Clostridia</taxon>
        <taxon>Eubacteriales</taxon>
        <taxon>Syntrophomonadaceae</taxon>
        <taxon>Thermosyntropha</taxon>
    </lineage>
</organism>
<dbReference type="Pfam" id="PF01797">
    <property type="entry name" value="Y1_Tnp"/>
    <property type="match status" value="1"/>
</dbReference>
<dbReference type="AlphaFoldDB" id="A0A1M5Q5T6"/>
<sequence length="267" mass="32010">MPRSRRIKSQSGCYHVILRGNEKRPIFLDDEDRLRFLSTLQIKKKQQGFCVYAFCLMNNHIHLMLGEQQADLSDIMKRITVSYVAYFNKKYERIGHLFYDRFKSQNVEDDRYFLTLARYIHQNPVKAGLVKHPGDYRWSSYGCYLDENDPFCRIVDTDMLWELLGEGGRDARREYVEFMNQPLEEDFAFLEEPMDKKEAVLLWEQMLQERKLLSRSGLLDYEDKLYILREFKKKTGLSDKMIIEITGMSRYMLRKAMRLKKDEEGER</sequence>
<dbReference type="RefSeq" id="WP_073092737.1">
    <property type="nucleotide sequence ID" value="NZ_FQWY01000030.1"/>
</dbReference>
<dbReference type="EMBL" id="FQWY01000030">
    <property type="protein sequence ID" value="SHH09415.1"/>
    <property type="molecule type" value="Genomic_DNA"/>
</dbReference>
<feature type="domain" description="Transposase IS200-like" evidence="1">
    <location>
        <begin position="9"/>
        <end position="123"/>
    </location>
</feature>
<dbReference type="GO" id="GO:0006313">
    <property type="term" value="P:DNA transposition"/>
    <property type="evidence" value="ECO:0007669"/>
    <property type="project" value="InterPro"/>
</dbReference>
<evidence type="ECO:0000313" key="3">
    <source>
        <dbReference type="Proteomes" id="UP000242329"/>
    </source>
</evidence>
<gene>
    <name evidence="2" type="ORF">SAMN02745221_01666</name>
</gene>
<dbReference type="GO" id="GO:0004803">
    <property type="term" value="F:transposase activity"/>
    <property type="evidence" value="ECO:0007669"/>
    <property type="project" value="InterPro"/>
</dbReference>
<reference evidence="3" key="1">
    <citation type="submission" date="2016-11" db="EMBL/GenBank/DDBJ databases">
        <authorList>
            <person name="Varghese N."/>
            <person name="Submissions S."/>
        </authorList>
    </citation>
    <scope>NUCLEOTIDE SEQUENCE [LARGE SCALE GENOMIC DNA]</scope>
    <source>
        <strain evidence="3">DSM 11003</strain>
    </source>
</reference>
<keyword evidence="3" id="KW-1185">Reference proteome</keyword>
<evidence type="ECO:0000313" key="2">
    <source>
        <dbReference type="EMBL" id="SHH09415.1"/>
    </source>
</evidence>
<name>A0A1M5Q5T6_9FIRM</name>